<feature type="transmembrane region" description="Helical" evidence="2">
    <location>
        <begin position="94"/>
        <end position="111"/>
    </location>
</feature>
<keyword evidence="2" id="KW-0812">Transmembrane</keyword>
<feature type="transmembrane region" description="Helical" evidence="2">
    <location>
        <begin position="117"/>
        <end position="134"/>
    </location>
</feature>
<protein>
    <submittedName>
        <fullName evidence="4">Tripartite tricarboxylate transporter TctB family protein</fullName>
    </submittedName>
</protein>
<feature type="compositionally biased region" description="Basic and acidic residues" evidence="1">
    <location>
        <begin position="15"/>
        <end position="27"/>
    </location>
</feature>
<name>A0ABX8V422_9BURK</name>
<dbReference type="EMBL" id="CP080096">
    <property type="protein sequence ID" value="QYD73810.1"/>
    <property type="molecule type" value="Genomic_DNA"/>
</dbReference>
<dbReference type="Proteomes" id="UP000826462">
    <property type="component" value="Chromosome 2"/>
</dbReference>
<evidence type="ECO:0000259" key="3">
    <source>
        <dbReference type="Pfam" id="PF07331"/>
    </source>
</evidence>
<evidence type="ECO:0000256" key="1">
    <source>
        <dbReference type="SAM" id="MobiDB-lite"/>
    </source>
</evidence>
<keyword evidence="2" id="KW-1133">Transmembrane helix</keyword>
<organism evidence="4 5">
    <name type="scientific">Paraburkholderia edwinii</name>
    <dbReference type="NCBI Taxonomy" id="2861782"/>
    <lineage>
        <taxon>Bacteria</taxon>
        <taxon>Pseudomonadati</taxon>
        <taxon>Pseudomonadota</taxon>
        <taxon>Betaproteobacteria</taxon>
        <taxon>Burkholderiales</taxon>
        <taxon>Burkholderiaceae</taxon>
        <taxon>Paraburkholderia</taxon>
    </lineage>
</organism>
<reference evidence="4 5" key="1">
    <citation type="submission" date="2021-07" db="EMBL/GenBank/DDBJ databases">
        <title>Paraburkholderia edwinii protects Aspergillus sp. from phenazines by acting as a toxin sponge.</title>
        <authorList>
            <person name="Dahlstrom K.M."/>
            <person name="Newman D.K."/>
        </authorList>
    </citation>
    <scope>NUCLEOTIDE SEQUENCE [LARGE SCALE GENOMIC DNA]</scope>
    <source>
        <strain evidence="4 5">Pe01</strain>
    </source>
</reference>
<feature type="region of interest" description="Disordered" evidence="1">
    <location>
        <begin position="6"/>
        <end position="88"/>
    </location>
</feature>
<feature type="compositionally biased region" description="Polar residues" evidence="1">
    <location>
        <begin position="48"/>
        <end position="59"/>
    </location>
</feature>
<gene>
    <name evidence="4" type="ORF">KZJ38_27370</name>
</gene>
<evidence type="ECO:0000256" key="2">
    <source>
        <dbReference type="SAM" id="Phobius"/>
    </source>
</evidence>
<keyword evidence="5" id="KW-1185">Reference proteome</keyword>
<dbReference type="Pfam" id="PF07331">
    <property type="entry name" value="TctB"/>
    <property type="match status" value="1"/>
</dbReference>
<proteinExistence type="predicted"/>
<feature type="compositionally biased region" description="Low complexity" evidence="1">
    <location>
        <begin position="60"/>
        <end position="71"/>
    </location>
</feature>
<sequence length="171" mass="18561">MLLLFEGHSKARHAAHPERIESGKDTEANAQKQPDTVTPRFALEARTDTSTARYGQESGTAAATATATATASGNEHADSHADAADSSDANPKKLPRYVLVGMLLWTVAYYFCFDRAGYLLSTTVFLLGLLSYFNRKRHKTNFAVAIGVAVVLDLLFSQLLSVPMPQGILPF</sequence>
<dbReference type="InterPro" id="IPR009936">
    <property type="entry name" value="DUF1468"/>
</dbReference>
<feature type="domain" description="DUF1468" evidence="3">
    <location>
        <begin position="85"/>
        <end position="165"/>
    </location>
</feature>
<feature type="transmembrane region" description="Helical" evidence="2">
    <location>
        <begin position="141"/>
        <end position="161"/>
    </location>
</feature>
<accession>A0ABX8V422</accession>
<evidence type="ECO:0000313" key="5">
    <source>
        <dbReference type="Proteomes" id="UP000826462"/>
    </source>
</evidence>
<keyword evidence="2" id="KW-0472">Membrane</keyword>
<evidence type="ECO:0000313" key="4">
    <source>
        <dbReference type="EMBL" id="QYD73810.1"/>
    </source>
</evidence>